<feature type="chain" id="PRO_5037042939" description="Ice-binding protein C-terminal domain-containing protein" evidence="1">
    <location>
        <begin position="24"/>
        <end position="209"/>
    </location>
</feature>
<accession>A0A916RR01</accession>
<proteinExistence type="predicted"/>
<keyword evidence="4" id="KW-1185">Reference proteome</keyword>
<feature type="domain" description="Ice-binding protein C-terminal" evidence="2">
    <location>
        <begin position="183"/>
        <end position="206"/>
    </location>
</feature>
<dbReference type="RefSeq" id="WP_188758900.1">
    <property type="nucleotide sequence ID" value="NZ_BMJB01000001.1"/>
</dbReference>
<evidence type="ECO:0000259" key="2">
    <source>
        <dbReference type="Pfam" id="PF07589"/>
    </source>
</evidence>
<evidence type="ECO:0000313" key="3">
    <source>
        <dbReference type="EMBL" id="GGA66022.1"/>
    </source>
</evidence>
<reference evidence="3" key="1">
    <citation type="journal article" date="2014" name="Int. J. Syst. Evol. Microbiol.">
        <title>Complete genome sequence of Corynebacterium casei LMG S-19264T (=DSM 44701T), isolated from a smear-ripened cheese.</title>
        <authorList>
            <consortium name="US DOE Joint Genome Institute (JGI-PGF)"/>
            <person name="Walter F."/>
            <person name="Albersmeier A."/>
            <person name="Kalinowski J."/>
            <person name="Ruckert C."/>
        </authorList>
    </citation>
    <scope>NUCLEOTIDE SEQUENCE</scope>
    <source>
        <strain evidence="3">CGMCC 1.15447</strain>
    </source>
</reference>
<dbReference type="Pfam" id="PF07589">
    <property type="entry name" value="PEP-CTERM"/>
    <property type="match status" value="1"/>
</dbReference>
<evidence type="ECO:0000256" key="1">
    <source>
        <dbReference type="SAM" id="SignalP"/>
    </source>
</evidence>
<dbReference type="Proteomes" id="UP000648801">
    <property type="component" value="Unassembled WGS sequence"/>
</dbReference>
<dbReference type="NCBIfam" id="TIGR02595">
    <property type="entry name" value="PEP_CTERM"/>
    <property type="match status" value="1"/>
</dbReference>
<dbReference type="AlphaFoldDB" id="A0A916RR01"/>
<evidence type="ECO:0000313" key="4">
    <source>
        <dbReference type="Proteomes" id="UP000648801"/>
    </source>
</evidence>
<feature type="signal peptide" evidence="1">
    <location>
        <begin position="1"/>
        <end position="23"/>
    </location>
</feature>
<reference evidence="3" key="2">
    <citation type="submission" date="2020-09" db="EMBL/GenBank/DDBJ databases">
        <authorList>
            <person name="Sun Q."/>
            <person name="Zhou Y."/>
        </authorList>
    </citation>
    <scope>NUCLEOTIDE SEQUENCE</scope>
    <source>
        <strain evidence="3">CGMCC 1.15447</strain>
    </source>
</reference>
<dbReference type="InterPro" id="IPR013424">
    <property type="entry name" value="Ice-binding_C"/>
</dbReference>
<protein>
    <recommendedName>
        <fullName evidence="2">Ice-binding protein C-terminal domain-containing protein</fullName>
    </recommendedName>
</protein>
<organism evidence="3 4">
    <name type="scientific">Edaphobacter acidisoli</name>
    <dbReference type="NCBI Taxonomy" id="2040573"/>
    <lineage>
        <taxon>Bacteria</taxon>
        <taxon>Pseudomonadati</taxon>
        <taxon>Acidobacteriota</taxon>
        <taxon>Terriglobia</taxon>
        <taxon>Terriglobales</taxon>
        <taxon>Acidobacteriaceae</taxon>
        <taxon>Edaphobacter</taxon>
    </lineage>
</organism>
<dbReference type="EMBL" id="BMJB01000001">
    <property type="protein sequence ID" value="GGA66022.1"/>
    <property type="molecule type" value="Genomic_DNA"/>
</dbReference>
<comment type="caution">
    <text evidence="3">The sequence shown here is derived from an EMBL/GenBank/DDBJ whole genome shotgun (WGS) entry which is preliminary data.</text>
</comment>
<sequence>MLKKILLLSSALAFMSAATLAHADTIFVLNQDGCSGTCGVAPFGTVDLSQTNSTTVTVTVTLNQANGTERFAGTGAGDALEFNLSSNPAITIGNITTGFGVGPSPDTASTFGSFDYSVTCTACQGGKSSNPAGPLSFTVTSASGVTIADFTANTGGYYFASDIFGNNGKTGNVAANSFSNTPSVPEPSSLLLFGTGVLSAAGLLRRRFF</sequence>
<gene>
    <name evidence="3" type="ORF">GCM10011507_17040</name>
</gene>
<name>A0A916RR01_9BACT</name>
<keyword evidence="1" id="KW-0732">Signal</keyword>